<dbReference type="Proteomes" id="UP000287872">
    <property type="component" value="Unassembled WGS sequence"/>
</dbReference>
<reference evidence="1 2" key="1">
    <citation type="submission" date="2018-11" db="EMBL/GenBank/DDBJ databases">
        <title>Genome sequencing and assembly of Clostridium tagluense strain A121.</title>
        <authorList>
            <person name="Murakami T."/>
            <person name="Segawa T."/>
            <person name="Shcherbakova V.A."/>
            <person name="Mori H."/>
            <person name="Yoshimura Y."/>
        </authorList>
    </citation>
    <scope>NUCLEOTIDE SEQUENCE [LARGE SCALE GENOMIC DNA]</scope>
    <source>
        <strain evidence="1 2">A121</strain>
    </source>
</reference>
<dbReference type="AlphaFoldDB" id="A0A401USU6"/>
<organism evidence="1 2">
    <name type="scientific">Clostridium tagluense</name>
    <dbReference type="NCBI Taxonomy" id="360422"/>
    <lineage>
        <taxon>Bacteria</taxon>
        <taxon>Bacillati</taxon>
        <taxon>Bacillota</taxon>
        <taxon>Clostridia</taxon>
        <taxon>Eubacteriales</taxon>
        <taxon>Clostridiaceae</taxon>
        <taxon>Clostridium</taxon>
    </lineage>
</organism>
<proteinExistence type="predicted"/>
<dbReference type="EMBL" id="BHYK01000037">
    <property type="protein sequence ID" value="GCD12630.1"/>
    <property type="molecule type" value="Genomic_DNA"/>
</dbReference>
<gene>
    <name evidence="1" type="ORF">Ctaglu_42530</name>
</gene>
<accession>A0A401USU6</accession>
<sequence length="136" mass="15940">MRVVVKKDGTLGKVVIGNFDHKGKEMFHPVKFGSYYESDLQLLSEIEYAEANKQDYIDYIEKDFSWGTVIKTHTIGEYQIIEYTDSENTISFHPYINYIDTNYTFKSLEKAMTGVIIYKYDGANSRANEYLWKMIK</sequence>
<evidence type="ECO:0000313" key="2">
    <source>
        <dbReference type="Proteomes" id="UP000287872"/>
    </source>
</evidence>
<name>A0A401USU6_9CLOT</name>
<comment type="caution">
    <text evidence="1">The sequence shown here is derived from an EMBL/GenBank/DDBJ whole genome shotgun (WGS) entry which is preliminary data.</text>
</comment>
<protein>
    <submittedName>
        <fullName evidence="1">Uncharacterized protein</fullName>
    </submittedName>
</protein>
<dbReference type="RefSeq" id="WP_125005468.1">
    <property type="nucleotide sequence ID" value="NZ_BHYK01000037.1"/>
</dbReference>
<evidence type="ECO:0000313" key="1">
    <source>
        <dbReference type="EMBL" id="GCD12630.1"/>
    </source>
</evidence>
<keyword evidence="2" id="KW-1185">Reference proteome</keyword>
<dbReference type="OrthoDB" id="9810236at2"/>